<protein>
    <submittedName>
        <fullName evidence="1">Uncharacterized protein</fullName>
    </submittedName>
</protein>
<dbReference type="KEGG" id="asoc:CB4_02361"/>
<accession>A0A0U4WHN2</accession>
<keyword evidence="2" id="KW-1185">Reference proteome</keyword>
<evidence type="ECO:0000313" key="1">
    <source>
        <dbReference type="EMBL" id="BAU28187.1"/>
    </source>
</evidence>
<dbReference type="Proteomes" id="UP000217696">
    <property type="component" value="Chromosome"/>
</dbReference>
<sequence>MSVSAVIMMNGGGCVSHEFYITPEEYKRAQQNGIDAANLERRIHLLGWKKERAMNTPLREKLDRGEWAKIAEQNGIKYDTFMSRVNVYGWDEERAATQPLQDRKAAALKGTEKNRVYDPAHVELAAKNGIAYHTFVRRIKRGWDSERAATEPVMTASTAGRKGKEKTIELYGDWNRFSFK</sequence>
<dbReference type="EMBL" id="AP017312">
    <property type="protein sequence ID" value="BAU28187.1"/>
    <property type="molecule type" value="Genomic_DNA"/>
</dbReference>
<proteinExistence type="predicted"/>
<gene>
    <name evidence="1" type="ORF">CB4_02361</name>
</gene>
<organism evidence="1 2">
    <name type="scientific">Aneurinibacillus soli</name>
    <dbReference type="NCBI Taxonomy" id="1500254"/>
    <lineage>
        <taxon>Bacteria</taxon>
        <taxon>Bacillati</taxon>
        <taxon>Bacillota</taxon>
        <taxon>Bacilli</taxon>
        <taxon>Bacillales</taxon>
        <taxon>Paenibacillaceae</taxon>
        <taxon>Aneurinibacillus group</taxon>
        <taxon>Aneurinibacillus</taxon>
    </lineage>
</organism>
<name>A0A0U4WHN2_9BACL</name>
<dbReference type="OrthoDB" id="2418506at2"/>
<reference evidence="1 2" key="1">
    <citation type="submission" date="2015-12" db="EMBL/GenBank/DDBJ databases">
        <title>Genome sequence of Aneurinibacillus soli.</title>
        <authorList>
            <person name="Lee J.S."/>
            <person name="Lee K.C."/>
            <person name="Kim K.K."/>
            <person name="Lee B.W."/>
        </authorList>
    </citation>
    <scope>NUCLEOTIDE SEQUENCE [LARGE SCALE GENOMIC DNA]</scope>
    <source>
        <strain evidence="1 2">CB4</strain>
    </source>
</reference>
<dbReference type="AlphaFoldDB" id="A0A0U4WHN2"/>
<evidence type="ECO:0000313" key="2">
    <source>
        <dbReference type="Proteomes" id="UP000217696"/>
    </source>
</evidence>
<dbReference type="RefSeq" id="WP_146226543.1">
    <property type="nucleotide sequence ID" value="NZ_AP017312.1"/>
</dbReference>